<dbReference type="Pfam" id="PF16074">
    <property type="entry name" value="PilW"/>
    <property type="match status" value="1"/>
</dbReference>
<evidence type="ECO:0000313" key="1">
    <source>
        <dbReference type="EMBL" id="MEI2456102.1"/>
    </source>
</evidence>
<dbReference type="InterPro" id="IPR012902">
    <property type="entry name" value="N_methyl_site"/>
</dbReference>
<dbReference type="PROSITE" id="PS00409">
    <property type="entry name" value="PROKAR_NTER_METHYL"/>
    <property type="match status" value="1"/>
</dbReference>
<gene>
    <name evidence="1" type="ORF">V2J18_15665</name>
</gene>
<name>A0ABU8D511_9GAMM</name>
<dbReference type="EMBL" id="JBANDL010000002">
    <property type="protein sequence ID" value="MEI2456102.1"/>
    <property type="molecule type" value="Genomic_DNA"/>
</dbReference>
<dbReference type="NCBIfam" id="TIGR02532">
    <property type="entry name" value="IV_pilin_GFxxxE"/>
    <property type="match status" value="1"/>
</dbReference>
<accession>A0ABU8D511</accession>
<dbReference type="Proteomes" id="UP001387215">
    <property type="component" value="Unassembled WGS sequence"/>
</dbReference>
<dbReference type="Pfam" id="PF07963">
    <property type="entry name" value="N_methyl"/>
    <property type="match status" value="1"/>
</dbReference>
<keyword evidence="2" id="KW-1185">Reference proteome</keyword>
<sequence>MSRRLQQGLSLIELMVALLLSGLLLLGLVEIFSASRASYQMAQGLARTQESSRFAIDALQRDARMSGHFGCVSDQAHFYAGNGMFGELFLSDRSNYTTVPAAREALRFDYSVRGYEARNTGPADTVSLIADPVVGSAADWVPAVQNDFFNSLDPRPIRGSDLLVLRVLSPESAEVIGFTTGNPATIRVNPGQTQWGSLTRAVATPGLFGIADCRSVVLFQASAVADVSGAKVLTVRTTGVNQIAFDGSDTFASGQARLYRADSYLYYIGLKKNAVDFTGKAIPTLYRARFDAAPGTDTIAVASEEIVEGVENMQLLFAQDMVTDPTQPPTGVIDAVRTAANLLPASDSSGGWQRVGGMQVGLLIRSTDPASAQQRTAATRSLGTQLTLPDDQRYRTVYETSIALRNRLYGN</sequence>
<organism evidence="1 2">
    <name type="scientific">Lysobacter firmicutimachus</name>
    <dbReference type="NCBI Taxonomy" id="1792846"/>
    <lineage>
        <taxon>Bacteria</taxon>
        <taxon>Pseudomonadati</taxon>
        <taxon>Pseudomonadota</taxon>
        <taxon>Gammaproteobacteria</taxon>
        <taxon>Lysobacterales</taxon>
        <taxon>Lysobacteraceae</taxon>
        <taxon>Lysobacter</taxon>
    </lineage>
</organism>
<proteinExistence type="predicted"/>
<dbReference type="InterPro" id="IPR032092">
    <property type="entry name" value="PilW"/>
</dbReference>
<comment type="caution">
    <text evidence="1">The sequence shown here is derived from an EMBL/GenBank/DDBJ whole genome shotgun (WGS) entry which is preliminary data.</text>
</comment>
<evidence type="ECO:0000313" key="2">
    <source>
        <dbReference type="Proteomes" id="UP001387215"/>
    </source>
</evidence>
<reference evidence="1 2" key="1">
    <citation type="submission" date="2024-02" db="EMBL/GenBank/DDBJ databases">
        <title>Lysobacter Genome Sequencing and Mining.</title>
        <authorList>
            <person name="Bierman J."/>
            <person name="Walker M.C."/>
        </authorList>
    </citation>
    <scope>NUCLEOTIDE SEQUENCE [LARGE SCALE GENOMIC DNA]</scope>
    <source>
        <strain evidence="1 2">PB6250</strain>
    </source>
</reference>
<dbReference type="RefSeq" id="WP_064748370.1">
    <property type="nucleotide sequence ID" value="NZ_JBANDL010000002.1"/>
</dbReference>
<protein>
    <submittedName>
        <fullName evidence="1">PilW family protein</fullName>
    </submittedName>
</protein>